<comment type="similarity">
    <text evidence="1">Belongs to the ATP-dependent AMP-binding enzyme family.</text>
</comment>
<dbReference type="Proteomes" id="UP000001191">
    <property type="component" value="Chromosome"/>
</dbReference>
<dbReference type="PANTHER" id="PTHR22754:SF32">
    <property type="entry name" value="DISCO-INTERACTING PROTEIN 2"/>
    <property type="match status" value="1"/>
</dbReference>
<dbReference type="InterPro" id="IPR042099">
    <property type="entry name" value="ANL_N_sf"/>
</dbReference>
<accession>B2J647</accession>
<dbReference type="FunFam" id="3.40.50.12780:FF:000013">
    <property type="entry name" value="Long-chain-fatty-acid--AMP ligase FadD32"/>
    <property type="match status" value="1"/>
</dbReference>
<dbReference type="SUPFAM" id="SSF56801">
    <property type="entry name" value="Acetyl-CoA synthetase-like"/>
    <property type="match status" value="1"/>
</dbReference>
<evidence type="ECO:0000256" key="4">
    <source>
        <dbReference type="ARBA" id="ARBA00023098"/>
    </source>
</evidence>
<dbReference type="InterPro" id="IPR025110">
    <property type="entry name" value="AMP-bd_C"/>
</dbReference>
<evidence type="ECO:0000259" key="6">
    <source>
        <dbReference type="Pfam" id="PF23024"/>
    </source>
</evidence>
<dbReference type="EnsemblBacteria" id="ACC80747">
    <property type="protein sequence ID" value="ACC80747"/>
    <property type="gene ID" value="Npun_F2142"/>
</dbReference>
<dbReference type="GO" id="GO:0004467">
    <property type="term" value="F:long-chain fatty acid-CoA ligase activity"/>
    <property type="evidence" value="ECO:0007669"/>
    <property type="project" value="UniProtKB-EC"/>
</dbReference>
<dbReference type="GO" id="GO:0070566">
    <property type="term" value="F:adenylyltransferase activity"/>
    <property type="evidence" value="ECO:0007669"/>
    <property type="project" value="TreeGrafter"/>
</dbReference>
<dbReference type="AlphaFoldDB" id="B2J647"/>
<dbReference type="GO" id="GO:0006633">
    <property type="term" value="P:fatty acid biosynthetic process"/>
    <property type="evidence" value="ECO:0007669"/>
    <property type="project" value="TreeGrafter"/>
</dbReference>
<dbReference type="GO" id="GO:0005886">
    <property type="term" value="C:plasma membrane"/>
    <property type="evidence" value="ECO:0007669"/>
    <property type="project" value="TreeGrafter"/>
</dbReference>
<evidence type="ECO:0000259" key="5">
    <source>
        <dbReference type="Pfam" id="PF00501"/>
    </source>
</evidence>
<dbReference type="KEGG" id="npu:Npun_F2142"/>
<dbReference type="eggNOG" id="COG0318">
    <property type="taxonomic scope" value="Bacteria"/>
</dbReference>
<dbReference type="GO" id="GO:0071766">
    <property type="term" value="P:Actinobacterium-type cell wall biogenesis"/>
    <property type="evidence" value="ECO:0007669"/>
    <property type="project" value="UniProtKB-ARBA"/>
</dbReference>
<organism evidence="7 8">
    <name type="scientific">Nostoc punctiforme (strain ATCC 29133 / PCC 73102)</name>
    <dbReference type="NCBI Taxonomy" id="63737"/>
    <lineage>
        <taxon>Bacteria</taxon>
        <taxon>Bacillati</taxon>
        <taxon>Cyanobacteriota</taxon>
        <taxon>Cyanophyceae</taxon>
        <taxon>Nostocales</taxon>
        <taxon>Nostocaceae</taxon>
        <taxon>Nostoc</taxon>
    </lineage>
</organism>
<dbReference type="Gene3D" id="3.30.300.30">
    <property type="match status" value="1"/>
</dbReference>
<dbReference type="OrthoDB" id="9803968at2"/>
<dbReference type="EMBL" id="CP001037">
    <property type="protein sequence ID" value="ACC80747.1"/>
    <property type="molecule type" value="Genomic_DNA"/>
</dbReference>
<evidence type="ECO:0000313" key="7">
    <source>
        <dbReference type="EMBL" id="ACC80747.1"/>
    </source>
</evidence>
<evidence type="ECO:0000256" key="1">
    <source>
        <dbReference type="ARBA" id="ARBA00006432"/>
    </source>
</evidence>
<dbReference type="HOGENOM" id="CLU_000022_23_7_3"/>
<gene>
    <name evidence="7" type="ordered locus">Npun_F2142</name>
</gene>
<reference evidence="7 8" key="2">
    <citation type="journal article" date="2013" name="Plant Physiol.">
        <title>A Nostoc punctiforme Sugar Transporter Necessary to Establish a Cyanobacterium-Plant Symbiosis.</title>
        <authorList>
            <person name="Ekman M."/>
            <person name="Picossi S."/>
            <person name="Campbell E.L."/>
            <person name="Meeks J.C."/>
            <person name="Flores E."/>
        </authorList>
    </citation>
    <scope>NUCLEOTIDE SEQUENCE [LARGE SCALE GENOMIC DNA]</scope>
    <source>
        <strain evidence="8">ATCC 29133 / PCC 73102</strain>
    </source>
</reference>
<proteinExistence type="inferred from homology"/>
<dbReference type="RefSeq" id="WP_012408748.1">
    <property type="nucleotide sequence ID" value="NC_010628.1"/>
</dbReference>
<feature type="domain" description="AMP-dependent synthetase/ligase" evidence="5">
    <location>
        <begin position="23"/>
        <end position="413"/>
    </location>
</feature>
<dbReference type="EC" id="6.2.1.3" evidence="7"/>
<reference evidence="8" key="1">
    <citation type="submission" date="2008-04" db="EMBL/GenBank/DDBJ databases">
        <title>Complete sequence of chromosome of Nostoc punctiforme ATCC 29133.</title>
        <authorList>
            <consortium name="US DOE Joint Genome Institute"/>
            <person name="Copeland A."/>
            <person name="Lucas S."/>
            <person name="Lapidus A."/>
            <person name="Glavina del Rio T."/>
            <person name="Dalin E."/>
            <person name="Tice H."/>
            <person name="Pitluck S."/>
            <person name="Chain P."/>
            <person name="Malfatti S."/>
            <person name="Shin M."/>
            <person name="Vergez L."/>
            <person name="Schmutz J."/>
            <person name="Larimer F."/>
            <person name="Land M."/>
            <person name="Hauser L."/>
            <person name="Kyrpides N."/>
            <person name="Kim E."/>
            <person name="Meeks J.C."/>
            <person name="Elhai J."/>
            <person name="Campbell E.L."/>
            <person name="Thiel T."/>
            <person name="Longmire J."/>
            <person name="Potts M."/>
            <person name="Atlas R."/>
        </authorList>
    </citation>
    <scope>NUCLEOTIDE SEQUENCE [LARGE SCALE GENOMIC DNA]</scope>
    <source>
        <strain evidence="8">ATCC 29133 / PCC 73102</strain>
    </source>
</reference>
<keyword evidence="3" id="KW-0276">Fatty acid metabolism</keyword>
<dbReference type="Pfam" id="PF00501">
    <property type="entry name" value="AMP-binding"/>
    <property type="match status" value="1"/>
</dbReference>
<dbReference type="InterPro" id="IPR020845">
    <property type="entry name" value="AMP-binding_CS"/>
</dbReference>
<dbReference type="PhylomeDB" id="B2J647"/>
<dbReference type="Gene3D" id="3.40.50.12780">
    <property type="entry name" value="N-terminal domain of ligase-like"/>
    <property type="match status" value="1"/>
</dbReference>
<dbReference type="InterPro" id="IPR040097">
    <property type="entry name" value="FAAL/FAAC"/>
</dbReference>
<evidence type="ECO:0000256" key="3">
    <source>
        <dbReference type="ARBA" id="ARBA00022832"/>
    </source>
</evidence>
<protein>
    <submittedName>
        <fullName evidence="7">AMP-dependent synthetase and ligase</fullName>
        <ecNumber evidence="7">6.2.1.3</ecNumber>
    </submittedName>
</protein>
<name>B2J647_NOSP7</name>
<dbReference type="Pfam" id="PF23024">
    <property type="entry name" value="AMP-dom_DIP2-like"/>
    <property type="match status" value="1"/>
</dbReference>
<keyword evidence="4" id="KW-0443">Lipid metabolism</keyword>
<dbReference type="CDD" id="cd05931">
    <property type="entry name" value="FAAL"/>
    <property type="match status" value="1"/>
</dbReference>
<dbReference type="STRING" id="63737.Npun_F2142"/>
<dbReference type="InterPro" id="IPR045851">
    <property type="entry name" value="AMP-bd_C_sf"/>
</dbReference>
<keyword evidence="2 7" id="KW-0436">Ligase</keyword>
<sequence>MIICPDLASEKFATLIELLRFRAFSQPDEIAYTFLLEGEKDTVNLTYAQLDKQAQTIAAYLQFKEQVLLLYPPGLEYIAAFFGCLYAGAIAVPAYPPRPNRSLQRLQSIVADAEASIVLTNTAVLSNLERQLAELPDLRALNWLTTDSTDNNLANKWQQPEIDSDSLAFLQYTSGSTGTPKGVMVSHGNLLHNQKMIQAGFQNTEKTIIVGWLPLYHDMGLIGNVLQPLYLGVRCILMSPVAFLQRPIRWLEAISRYQGTTSGGPNFAFDLCMRKVTPQQLSALDLSSWNVAFNGAEPVRVETIEKFSSTFASCGFRKEAFYPCYGMAETTLFVSGGIKTDAPVYITVREDELAQNRIVLAQGTEGTRTLVGCGQTYINQEIAIANPETLIRCAADEVGEIWVAGSSITQGYWNRLELTEQVFRANLADSKKQFFRTGDLGFLHNGELFITGRLKDLIIIHGRNHYPQDIEMTVADSHEALILGAGAAFTIDSKGEERLAIVQEIDRHYRNLDNDAVTEVIRTAIAQQHELQVHAIALIKMGSICKTSSGKIQRHACRNAFINGTLELWGKNK</sequence>
<evidence type="ECO:0000313" key="8">
    <source>
        <dbReference type="Proteomes" id="UP000001191"/>
    </source>
</evidence>
<dbReference type="PANTHER" id="PTHR22754">
    <property type="entry name" value="DISCO-INTERACTING PROTEIN 2 DIP2 -RELATED"/>
    <property type="match status" value="1"/>
</dbReference>
<evidence type="ECO:0000256" key="2">
    <source>
        <dbReference type="ARBA" id="ARBA00022598"/>
    </source>
</evidence>
<feature type="domain" description="AMP-binding enzyme C-terminal" evidence="6">
    <location>
        <begin position="456"/>
        <end position="568"/>
    </location>
</feature>
<dbReference type="PROSITE" id="PS00455">
    <property type="entry name" value="AMP_BINDING"/>
    <property type="match status" value="1"/>
</dbReference>
<dbReference type="InterPro" id="IPR000873">
    <property type="entry name" value="AMP-dep_synth/lig_dom"/>
</dbReference>
<keyword evidence="8" id="KW-1185">Reference proteome</keyword>